<comment type="caution">
    <text evidence="1">The sequence shown here is derived from an EMBL/GenBank/DDBJ whole genome shotgun (WGS) entry which is preliminary data.</text>
</comment>
<dbReference type="AlphaFoldDB" id="A0A2T1GC20"/>
<name>A0A2T1GC20_9CYAN</name>
<sequence length="201" mass="21577">MLLLNNILTTPAMAAGCNSPLNTTRKIWKKWDETILATSCITTATIVTFGAGTPAASAACIKQSSLFLKAADTMVLAFNALIGDSRLTIGPRPILFNDTQDGGLIGPIDRTFLSAYPMDKNNVTVSVKKLDGRAATEVIICKVATDGTATKVGEINFPRGADNIGQELSKTVTGMENHLLQVRINTITPLFQFKYQLKATK</sequence>
<evidence type="ECO:0000313" key="2">
    <source>
        <dbReference type="Proteomes" id="UP000238937"/>
    </source>
</evidence>
<gene>
    <name evidence="1" type="ORF">C7B77_16650</name>
</gene>
<evidence type="ECO:0000313" key="1">
    <source>
        <dbReference type="EMBL" id="PSB54920.1"/>
    </source>
</evidence>
<dbReference type="EMBL" id="PVWO01000223">
    <property type="protein sequence ID" value="PSB54920.1"/>
    <property type="molecule type" value="Genomic_DNA"/>
</dbReference>
<reference evidence="1 2" key="1">
    <citation type="submission" date="2018-03" db="EMBL/GenBank/DDBJ databases">
        <title>The ancient ancestry and fast evolution of plastids.</title>
        <authorList>
            <person name="Moore K.R."/>
            <person name="Magnabosco C."/>
            <person name="Momper L."/>
            <person name="Gold D.A."/>
            <person name="Bosak T."/>
            <person name="Fournier G.P."/>
        </authorList>
    </citation>
    <scope>NUCLEOTIDE SEQUENCE [LARGE SCALE GENOMIC DNA]</scope>
    <source>
        <strain evidence="1 2">CCALA 037</strain>
    </source>
</reference>
<dbReference type="Proteomes" id="UP000238937">
    <property type="component" value="Unassembled WGS sequence"/>
</dbReference>
<accession>A0A2T1GC20</accession>
<protein>
    <submittedName>
        <fullName evidence="1">Uncharacterized protein</fullName>
    </submittedName>
</protein>
<keyword evidence="2" id="KW-1185">Reference proteome</keyword>
<proteinExistence type="predicted"/>
<organism evidence="1 2">
    <name type="scientific">Chamaesiphon polymorphus CCALA 037</name>
    <dbReference type="NCBI Taxonomy" id="2107692"/>
    <lineage>
        <taxon>Bacteria</taxon>
        <taxon>Bacillati</taxon>
        <taxon>Cyanobacteriota</taxon>
        <taxon>Cyanophyceae</taxon>
        <taxon>Gomontiellales</taxon>
        <taxon>Chamaesiphonaceae</taxon>
        <taxon>Chamaesiphon</taxon>
    </lineage>
</organism>